<proteinExistence type="predicted"/>
<dbReference type="InterPro" id="IPR041375">
    <property type="entry name" value="VapC45_PIN-like"/>
</dbReference>
<dbReference type="OrthoDB" id="6956264at2"/>
<protein>
    <recommendedName>
        <fullName evidence="1">VapC45 PIN like domain-containing protein</fullName>
    </recommendedName>
</protein>
<dbReference type="AlphaFoldDB" id="A0A1I7CAZ0"/>
<feature type="domain" description="VapC45 PIN like" evidence="1">
    <location>
        <begin position="1"/>
        <end position="86"/>
    </location>
</feature>
<dbReference type="Pfam" id="PF18478">
    <property type="entry name" value="PIN_10"/>
    <property type="match status" value="1"/>
</dbReference>
<dbReference type="EMBL" id="FPAQ01000039">
    <property type="protein sequence ID" value="SFT96582.1"/>
    <property type="molecule type" value="Genomic_DNA"/>
</dbReference>
<organism evidence="2 3">
    <name type="scientific">Halomonas saccharevitans</name>
    <dbReference type="NCBI Taxonomy" id="416872"/>
    <lineage>
        <taxon>Bacteria</taxon>
        <taxon>Pseudomonadati</taxon>
        <taxon>Pseudomonadota</taxon>
        <taxon>Gammaproteobacteria</taxon>
        <taxon>Oceanospirillales</taxon>
        <taxon>Halomonadaceae</taxon>
        <taxon>Halomonas</taxon>
    </lineage>
</organism>
<evidence type="ECO:0000259" key="1">
    <source>
        <dbReference type="Pfam" id="PF18478"/>
    </source>
</evidence>
<name>A0A1I7CAZ0_9GAMM</name>
<dbReference type="RefSeq" id="WP_089851559.1">
    <property type="nucleotide sequence ID" value="NZ_FPAQ01000039.1"/>
</dbReference>
<evidence type="ECO:0000313" key="3">
    <source>
        <dbReference type="Proteomes" id="UP000199594"/>
    </source>
</evidence>
<dbReference type="Proteomes" id="UP000199594">
    <property type="component" value="Unassembled WGS sequence"/>
</dbReference>
<reference evidence="2 3" key="1">
    <citation type="submission" date="2016-10" db="EMBL/GenBank/DDBJ databases">
        <authorList>
            <person name="de Groot N.N."/>
        </authorList>
    </citation>
    <scope>NUCLEOTIDE SEQUENCE [LARGE SCALE GENOMIC DNA]</scope>
    <source>
        <strain evidence="2 3">CGMCC 1.6493</strain>
    </source>
</reference>
<sequence length="140" mass="16354">MHFFIDENISPNLANALNHLSQILDERHTVVHAREFNGGYGVPDQVWLEKLKADPNWIIVSKDRFKKGDPERYAFENAGITIFNLGKEWSNKKGWETALRLITWWPTISREVTKINSPMIYELPWPASRKLKGRQLPKLK</sequence>
<evidence type="ECO:0000313" key="2">
    <source>
        <dbReference type="EMBL" id="SFT96582.1"/>
    </source>
</evidence>
<gene>
    <name evidence="2" type="ORF">SAMN04487956_13943</name>
</gene>
<accession>A0A1I7CAZ0</accession>